<dbReference type="PANTHER" id="PTHR30363:SF44">
    <property type="entry name" value="AGA OPERON TRANSCRIPTIONAL REPRESSOR-RELATED"/>
    <property type="match status" value="1"/>
</dbReference>
<dbReference type="PRINTS" id="PR00037">
    <property type="entry name" value="HTHLACR"/>
</dbReference>
<dbReference type="InterPro" id="IPR036390">
    <property type="entry name" value="WH_DNA-bd_sf"/>
</dbReference>
<dbReference type="PANTHER" id="PTHR30363">
    <property type="entry name" value="HTH-TYPE TRANSCRIPTIONAL REGULATOR SRLR-RELATED"/>
    <property type="match status" value="1"/>
</dbReference>
<keyword evidence="2" id="KW-0238">DNA-binding</keyword>
<protein>
    <submittedName>
        <fullName evidence="5">Bacterial regulatory, arsR family protein</fullName>
    </submittedName>
</protein>
<dbReference type="EMBL" id="JNHM01000019">
    <property type="protein sequence ID" value="KDS54923.1"/>
    <property type="molecule type" value="Genomic_DNA"/>
</dbReference>
<dbReference type="PROSITE" id="PS00894">
    <property type="entry name" value="HTH_DEOR_1"/>
    <property type="match status" value="1"/>
</dbReference>
<evidence type="ECO:0000259" key="4">
    <source>
        <dbReference type="PROSITE" id="PS51000"/>
    </source>
</evidence>
<dbReference type="RefSeq" id="WP_005842359.1">
    <property type="nucleotide sequence ID" value="NZ_JNHM01000019.1"/>
</dbReference>
<dbReference type="AlphaFoldDB" id="A0A069ST86"/>
<dbReference type="PATRIC" id="fig|1339352.3.peg.1560"/>
<dbReference type="SMART" id="SM00420">
    <property type="entry name" value="HTH_DEOR"/>
    <property type="match status" value="1"/>
</dbReference>
<dbReference type="GO" id="GO:0003677">
    <property type="term" value="F:DNA binding"/>
    <property type="evidence" value="ECO:0007669"/>
    <property type="project" value="UniProtKB-KW"/>
</dbReference>
<dbReference type="SMART" id="SM01134">
    <property type="entry name" value="DeoRC"/>
    <property type="match status" value="1"/>
</dbReference>
<evidence type="ECO:0000313" key="6">
    <source>
        <dbReference type="Proteomes" id="UP000027661"/>
    </source>
</evidence>
<proteinExistence type="predicted"/>
<dbReference type="Pfam" id="PF00455">
    <property type="entry name" value="DeoRC"/>
    <property type="match status" value="1"/>
</dbReference>
<dbReference type="PROSITE" id="PS51000">
    <property type="entry name" value="HTH_DEOR_2"/>
    <property type="match status" value="1"/>
</dbReference>
<dbReference type="Pfam" id="PF08220">
    <property type="entry name" value="HTH_DeoR"/>
    <property type="match status" value="1"/>
</dbReference>
<reference evidence="5 6" key="1">
    <citation type="submission" date="2014-04" db="EMBL/GenBank/DDBJ databases">
        <authorList>
            <person name="Sears C."/>
            <person name="Carroll K."/>
            <person name="Sack B.R."/>
            <person name="Qadri F."/>
            <person name="Myers L.L."/>
            <person name="Chung G.-T."/>
            <person name="Escheverria P."/>
            <person name="Fraser C.M."/>
            <person name="Sadzewicz L."/>
            <person name="Shefchek K.A."/>
            <person name="Tallon L."/>
            <person name="Das S.P."/>
            <person name="Daugherty S."/>
            <person name="Mongodin E.F."/>
        </authorList>
    </citation>
    <scope>NUCLEOTIDE SEQUENCE [LARGE SCALE GENOMIC DNA]</scope>
    <source>
        <strain evidence="5 6">3975 RP4</strain>
    </source>
</reference>
<dbReference type="GeneID" id="5301329"/>
<dbReference type="InterPro" id="IPR037171">
    <property type="entry name" value="NagB/RpiA_transferase-like"/>
</dbReference>
<dbReference type="Proteomes" id="UP000027661">
    <property type="component" value="Unassembled WGS sequence"/>
</dbReference>
<gene>
    <name evidence="5" type="ORF">M099_1607</name>
</gene>
<organism evidence="5 6">
    <name type="scientific">Phocaeicola vulgatus str. 3975 RP4</name>
    <dbReference type="NCBI Taxonomy" id="1339352"/>
    <lineage>
        <taxon>Bacteria</taxon>
        <taxon>Pseudomonadati</taxon>
        <taxon>Bacteroidota</taxon>
        <taxon>Bacteroidia</taxon>
        <taxon>Bacteroidales</taxon>
        <taxon>Bacteroidaceae</taxon>
        <taxon>Phocaeicola</taxon>
    </lineage>
</organism>
<dbReference type="DNASU" id="5301329"/>
<accession>A0A069ST86</accession>
<dbReference type="InterPro" id="IPR001034">
    <property type="entry name" value="DeoR_HTH"/>
</dbReference>
<dbReference type="InterPro" id="IPR018356">
    <property type="entry name" value="Tscrpt_reg_HTH_DeoR_CS"/>
</dbReference>
<keyword evidence="1" id="KW-0805">Transcription regulation</keyword>
<dbReference type="InterPro" id="IPR014036">
    <property type="entry name" value="DeoR-like_C"/>
</dbReference>
<keyword evidence="3" id="KW-0804">Transcription</keyword>
<dbReference type="SUPFAM" id="SSF100950">
    <property type="entry name" value="NagB/RpiA/CoA transferase-like"/>
    <property type="match status" value="1"/>
</dbReference>
<comment type="caution">
    <text evidence="5">The sequence shown here is derived from an EMBL/GenBank/DDBJ whole genome shotgun (WGS) entry which is preliminary data.</text>
</comment>
<name>A0A069ST86_PHOVU</name>
<dbReference type="InterPro" id="IPR050313">
    <property type="entry name" value="Carb_Metab_HTH_regulators"/>
</dbReference>
<dbReference type="Gene3D" id="1.10.10.10">
    <property type="entry name" value="Winged helix-like DNA-binding domain superfamily/Winged helix DNA-binding domain"/>
    <property type="match status" value="1"/>
</dbReference>
<feature type="domain" description="HTH deoR-type" evidence="4">
    <location>
        <begin position="3"/>
        <end position="58"/>
    </location>
</feature>
<dbReference type="GO" id="GO:0003700">
    <property type="term" value="F:DNA-binding transcription factor activity"/>
    <property type="evidence" value="ECO:0007669"/>
    <property type="project" value="InterPro"/>
</dbReference>
<evidence type="ECO:0000256" key="2">
    <source>
        <dbReference type="ARBA" id="ARBA00023125"/>
    </source>
</evidence>
<dbReference type="Gene3D" id="3.40.50.1360">
    <property type="match status" value="1"/>
</dbReference>
<evidence type="ECO:0000256" key="1">
    <source>
        <dbReference type="ARBA" id="ARBA00023015"/>
    </source>
</evidence>
<dbReference type="SUPFAM" id="SSF46785">
    <property type="entry name" value="Winged helix' DNA-binding domain"/>
    <property type="match status" value="1"/>
</dbReference>
<dbReference type="InterPro" id="IPR036388">
    <property type="entry name" value="WH-like_DNA-bd_sf"/>
</dbReference>
<evidence type="ECO:0000256" key="3">
    <source>
        <dbReference type="ARBA" id="ARBA00023163"/>
    </source>
</evidence>
<sequence>MALNQRRVKILHLIREDGHAKVQDLSKIFNVTDVTIRQDLEALEQMGYIQREHGGAFLKGVGSFAKTGQLFNQTHLEEKKEIAQKAIQFIQEGDSIILDSGSTTTEIAKLLMNYKDLTVITNALNIALILGENHGINLIVTGGEFKAPTLSLTGKMAADSFKDIRANKLFLATAGISSDMKLTYPSLSDLVVKSAMIESASKVYLVADCSKIGVSAFASLGSVSLANAIITDSTITEEDFERLKELEVEVI</sequence>
<evidence type="ECO:0000313" key="5">
    <source>
        <dbReference type="EMBL" id="KDS54923.1"/>
    </source>
</evidence>